<dbReference type="eggNOG" id="ENOG502RIYH">
    <property type="taxonomic scope" value="Eukaryota"/>
</dbReference>
<keyword evidence="3" id="KW-1185">Reference proteome</keyword>
<sequence length="210" mass="21570">MSSVQVANASADGALAQLEADLNGANRTDTIAGYRPDHKAPSNSSTETPGTDDTATLTGLPAPLAPAVAPLPSEPIRTHTPLTSSNMDLHQRELGQLYTGNIKQWAISAGIGSRFQTGGNDDNNNSNNDTMSSSLEHSLLTALTAGGGPGGERSVSGSNISQGGDWVMVVPPSKTDEDVAGAGMWSTDMPMPPVMATRRASVASSDGGFY</sequence>
<reference evidence="2 3" key="1">
    <citation type="journal article" date="2011" name="Nat. Biotechnol.">
        <title>Comparative genomic analysis of the thermophilic biomass-degrading fungi Myceliophthora thermophila and Thielavia terrestris.</title>
        <authorList>
            <person name="Berka R.M."/>
            <person name="Grigoriev I.V."/>
            <person name="Otillar R."/>
            <person name="Salamov A."/>
            <person name="Grimwood J."/>
            <person name="Reid I."/>
            <person name="Ishmael N."/>
            <person name="John T."/>
            <person name="Darmond C."/>
            <person name="Moisan M.-C."/>
            <person name="Henrissat B."/>
            <person name="Coutinho P.M."/>
            <person name="Lombard V."/>
            <person name="Natvig D.O."/>
            <person name="Lindquist E."/>
            <person name="Schmutz J."/>
            <person name="Lucas S."/>
            <person name="Harris P."/>
            <person name="Powlowski J."/>
            <person name="Bellemare A."/>
            <person name="Taylor D."/>
            <person name="Butler G."/>
            <person name="de Vries R.P."/>
            <person name="Allijn I.E."/>
            <person name="van den Brink J."/>
            <person name="Ushinsky S."/>
            <person name="Storms R."/>
            <person name="Powell A.J."/>
            <person name="Paulsen I.T."/>
            <person name="Elbourne L.D.H."/>
            <person name="Baker S.E."/>
            <person name="Magnuson J."/>
            <person name="LaBoissiere S."/>
            <person name="Clutterbuck A.J."/>
            <person name="Martinez D."/>
            <person name="Wogulis M."/>
            <person name="de Leon A.L."/>
            <person name="Rey M.W."/>
            <person name="Tsang A."/>
        </authorList>
    </citation>
    <scope>NUCLEOTIDE SEQUENCE [LARGE SCALE GENOMIC DNA]</scope>
    <source>
        <strain evidence="3">ATCC 42464 / BCRC 31852 / DSM 1799</strain>
    </source>
</reference>
<dbReference type="GeneID" id="11505820"/>
<accession>G2Q2M9</accession>
<dbReference type="RefSeq" id="XP_003658693.1">
    <property type="nucleotide sequence ID" value="XM_003658645.1"/>
</dbReference>
<feature type="region of interest" description="Disordered" evidence="1">
    <location>
        <begin position="142"/>
        <end position="166"/>
    </location>
</feature>
<dbReference type="HOGENOM" id="CLU_1310864_0_0_1"/>
<dbReference type="VEuPathDB" id="FungiDB:MYCTH_2294775"/>
<feature type="compositionally biased region" description="Low complexity" evidence="1">
    <location>
        <begin position="54"/>
        <end position="71"/>
    </location>
</feature>
<dbReference type="InParanoid" id="G2Q2M9"/>
<dbReference type="KEGG" id="mtm:MYCTH_2294775"/>
<dbReference type="OMA" id="WCYETTI"/>
<evidence type="ECO:0000256" key="1">
    <source>
        <dbReference type="SAM" id="MobiDB-lite"/>
    </source>
</evidence>
<dbReference type="AlphaFoldDB" id="G2Q2M9"/>
<gene>
    <name evidence="2" type="ORF">MYCTH_2294775</name>
</gene>
<proteinExistence type="predicted"/>
<dbReference type="EMBL" id="CP003002">
    <property type="protein sequence ID" value="AEO53448.1"/>
    <property type="molecule type" value="Genomic_DNA"/>
</dbReference>
<feature type="region of interest" description="Disordered" evidence="1">
    <location>
        <begin position="27"/>
        <end position="74"/>
    </location>
</feature>
<organism evidence="2 3">
    <name type="scientific">Thermothelomyces thermophilus (strain ATCC 42464 / BCRC 31852 / DSM 1799)</name>
    <name type="common">Sporotrichum thermophile</name>
    <dbReference type="NCBI Taxonomy" id="573729"/>
    <lineage>
        <taxon>Eukaryota</taxon>
        <taxon>Fungi</taxon>
        <taxon>Dikarya</taxon>
        <taxon>Ascomycota</taxon>
        <taxon>Pezizomycotina</taxon>
        <taxon>Sordariomycetes</taxon>
        <taxon>Sordariomycetidae</taxon>
        <taxon>Sordariales</taxon>
        <taxon>Chaetomiaceae</taxon>
        <taxon>Thermothelomyces</taxon>
    </lineage>
</organism>
<protein>
    <submittedName>
        <fullName evidence="2">Uncharacterized protein</fullName>
    </submittedName>
</protein>
<name>G2Q2M9_THET4</name>
<evidence type="ECO:0000313" key="3">
    <source>
        <dbReference type="Proteomes" id="UP000007322"/>
    </source>
</evidence>
<evidence type="ECO:0000313" key="2">
    <source>
        <dbReference type="EMBL" id="AEO53448.1"/>
    </source>
</evidence>
<feature type="compositionally biased region" description="Polar residues" evidence="1">
    <location>
        <begin position="41"/>
        <end position="53"/>
    </location>
</feature>
<dbReference type="Proteomes" id="UP000007322">
    <property type="component" value="Chromosome 1"/>
</dbReference>